<feature type="region of interest" description="Disordered" evidence="1">
    <location>
        <begin position="68"/>
        <end position="122"/>
    </location>
</feature>
<reference evidence="2" key="1">
    <citation type="submission" date="2023-03" db="EMBL/GenBank/DDBJ databases">
        <title>Massive genome expansion in bonnet fungi (Mycena s.s.) driven by repeated elements and novel gene families across ecological guilds.</title>
        <authorList>
            <consortium name="Lawrence Berkeley National Laboratory"/>
            <person name="Harder C.B."/>
            <person name="Miyauchi S."/>
            <person name="Viragh M."/>
            <person name="Kuo A."/>
            <person name="Thoen E."/>
            <person name="Andreopoulos B."/>
            <person name="Lu D."/>
            <person name="Skrede I."/>
            <person name="Drula E."/>
            <person name="Henrissat B."/>
            <person name="Morin E."/>
            <person name="Kohler A."/>
            <person name="Barry K."/>
            <person name="LaButti K."/>
            <person name="Morin E."/>
            <person name="Salamov A."/>
            <person name="Lipzen A."/>
            <person name="Mereny Z."/>
            <person name="Hegedus B."/>
            <person name="Baldrian P."/>
            <person name="Stursova M."/>
            <person name="Weitz H."/>
            <person name="Taylor A."/>
            <person name="Grigoriev I.V."/>
            <person name="Nagy L.G."/>
            <person name="Martin F."/>
            <person name="Kauserud H."/>
        </authorList>
    </citation>
    <scope>NUCLEOTIDE SEQUENCE</scope>
    <source>
        <strain evidence="2">CBHHK182m</strain>
    </source>
</reference>
<keyword evidence="3" id="KW-1185">Reference proteome</keyword>
<proteinExistence type="predicted"/>
<gene>
    <name evidence="2" type="ORF">B0H16DRAFT_1740612</name>
</gene>
<evidence type="ECO:0000313" key="3">
    <source>
        <dbReference type="Proteomes" id="UP001215598"/>
    </source>
</evidence>
<organism evidence="2 3">
    <name type="scientific">Mycena metata</name>
    <dbReference type="NCBI Taxonomy" id="1033252"/>
    <lineage>
        <taxon>Eukaryota</taxon>
        <taxon>Fungi</taxon>
        <taxon>Dikarya</taxon>
        <taxon>Basidiomycota</taxon>
        <taxon>Agaricomycotina</taxon>
        <taxon>Agaricomycetes</taxon>
        <taxon>Agaricomycetidae</taxon>
        <taxon>Agaricales</taxon>
        <taxon>Marasmiineae</taxon>
        <taxon>Mycenaceae</taxon>
        <taxon>Mycena</taxon>
    </lineage>
</organism>
<accession>A0AAD7MH92</accession>
<dbReference type="EMBL" id="JARKIB010000278">
    <property type="protein sequence ID" value="KAJ7717315.1"/>
    <property type="molecule type" value="Genomic_DNA"/>
</dbReference>
<name>A0AAD7MH92_9AGAR</name>
<protein>
    <submittedName>
        <fullName evidence="2">Uncharacterized protein</fullName>
    </submittedName>
</protein>
<evidence type="ECO:0000256" key="1">
    <source>
        <dbReference type="SAM" id="MobiDB-lite"/>
    </source>
</evidence>
<evidence type="ECO:0000313" key="2">
    <source>
        <dbReference type="EMBL" id="KAJ7717315.1"/>
    </source>
</evidence>
<sequence length="188" mass="20385">MPGAYSSWNSADVQYKKVSAATVKGYATGDWPNLEAAWHAALTASRSRDNHPPYATPRDRGFRINCPAYTTSGGFDRPRTGLPNSPSPPPPRYREPIIIESRSPSPSPVIESRSTSPSPPADAPVGLMAYAEAVSFIEAVSAERAERQHWIREELAAHAAMEQMALSERSTVSDVSSLSASEPIMDFP</sequence>
<comment type="caution">
    <text evidence="2">The sequence shown here is derived from an EMBL/GenBank/DDBJ whole genome shotgun (WGS) entry which is preliminary data.</text>
</comment>
<feature type="compositionally biased region" description="Low complexity" evidence="1">
    <location>
        <begin position="98"/>
        <end position="114"/>
    </location>
</feature>
<dbReference type="Proteomes" id="UP001215598">
    <property type="component" value="Unassembled WGS sequence"/>
</dbReference>
<dbReference type="AlphaFoldDB" id="A0AAD7MH92"/>